<dbReference type="Proteomes" id="UP000218810">
    <property type="component" value="Unassembled WGS sequence"/>
</dbReference>
<accession>A0A2A2WRC2</accession>
<evidence type="ECO:0000313" key="3">
    <source>
        <dbReference type="Proteomes" id="UP000218810"/>
    </source>
</evidence>
<name>A0A2A2WRC2_9ACTN</name>
<proteinExistence type="predicted"/>
<evidence type="ECO:0000256" key="1">
    <source>
        <dbReference type="SAM" id="SignalP"/>
    </source>
</evidence>
<feature type="chain" id="PRO_5012042295" evidence="1">
    <location>
        <begin position="20"/>
        <end position="174"/>
    </location>
</feature>
<comment type="caution">
    <text evidence="2">The sequence shown here is derived from an EMBL/GenBank/DDBJ whole genome shotgun (WGS) entry which is preliminary data.</text>
</comment>
<reference evidence="3" key="1">
    <citation type="submission" date="2017-09" db="EMBL/GenBank/DDBJ databases">
        <authorList>
            <person name="Zhang Y."/>
            <person name="Huang X."/>
            <person name="Liu J."/>
            <person name="Lu L."/>
            <person name="Peng K."/>
        </authorList>
    </citation>
    <scope>NUCLEOTIDE SEQUENCE [LARGE SCALE GENOMIC DNA]</scope>
    <source>
        <strain evidence="3">S-XJ-1</strain>
    </source>
</reference>
<dbReference type="EMBL" id="NTGA01000013">
    <property type="protein sequence ID" value="PAY23737.1"/>
    <property type="molecule type" value="Genomic_DNA"/>
</dbReference>
<gene>
    <name evidence="2" type="ORF">CEY15_07560</name>
</gene>
<protein>
    <submittedName>
        <fullName evidence="2">Uncharacterized protein</fullName>
    </submittedName>
</protein>
<dbReference type="RefSeq" id="WP_095717911.1">
    <property type="nucleotide sequence ID" value="NZ_NTGA01000013.1"/>
</dbReference>
<feature type="signal peptide" evidence="1">
    <location>
        <begin position="1"/>
        <end position="19"/>
    </location>
</feature>
<dbReference type="AlphaFoldDB" id="A0A2A2WRC2"/>
<organism evidence="2 3">
    <name type="scientific">Dietzia natronolimnaea</name>
    <dbReference type="NCBI Taxonomy" id="161920"/>
    <lineage>
        <taxon>Bacteria</taxon>
        <taxon>Bacillati</taxon>
        <taxon>Actinomycetota</taxon>
        <taxon>Actinomycetes</taxon>
        <taxon>Mycobacteriales</taxon>
        <taxon>Dietziaceae</taxon>
        <taxon>Dietzia</taxon>
    </lineage>
</organism>
<dbReference type="OrthoDB" id="4775105at2"/>
<evidence type="ECO:0000313" key="2">
    <source>
        <dbReference type="EMBL" id="PAY23737.1"/>
    </source>
</evidence>
<keyword evidence="3" id="KW-1185">Reference proteome</keyword>
<keyword evidence="1" id="KW-0732">Signal</keyword>
<sequence length="174" mass="18283">MLAALTLAAGLSPSASAQAAETWRAPFPPPAPIPSDAWFVDSHATKDPREPGFWEPGPNSMRVISQAPTDSPTWCDGYRNNAGARCWQVDPGGGVVELRRISLLSDLWNGSSAPWGGAAYRSGYRIAVDMGWDYNSGGIFIPTGSGTTYSTMMPLGADSPDADVWVAPGALPGS</sequence>